<evidence type="ECO:0000313" key="2">
    <source>
        <dbReference type="EMBL" id="EKO53733.1"/>
    </source>
</evidence>
<name>A0A828Y159_9LEPT</name>
<keyword evidence="1" id="KW-0472">Membrane</keyword>
<evidence type="ECO:0000313" key="3">
    <source>
        <dbReference type="Proteomes" id="UP000006339"/>
    </source>
</evidence>
<dbReference type="Proteomes" id="UP000006339">
    <property type="component" value="Unassembled WGS sequence"/>
</dbReference>
<dbReference type="AlphaFoldDB" id="A0A828Y159"/>
<sequence>MQKRFYESDSSIGLFQILKNFPVTVFKTFLKRSFSVCFDMFLFFSLILFSISWTSIAAKSLKQLLLADNEEYEDAKIIPCKDIPDLFITILIRSSPPKQGDIPEQDYWETLKVVRYKKNKIISNVLFFDSENLNSRESITFTEIHSARQLRLPGFTNPLLEVLGSRDGNHFYYLYEIENNKAKLLLETQTDDLGRFLSSIGKKDNLDRLVFHTRDCGKPFCLSLSDVRVKMTRFPREVRRVSDQSENTAVHHSFTEPERKKTIKLEYSKGSNGALQIEAKSATLRLKRKTLSQRHARKKISRFTF</sequence>
<reference evidence="2" key="1">
    <citation type="submission" date="2012-10" db="EMBL/GenBank/DDBJ databases">
        <authorList>
            <person name="Harkins D.M."/>
            <person name="Durkin A.S."/>
            <person name="Brinkac L.M."/>
            <person name="Selengut J.D."/>
            <person name="Sanka R."/>
            <person name="DePew J."/>
            <person name="Purushe J."/>
            <person name="Picardeau M."/>
            <person name="Werts C."/>
            <person name="Goarant C."/>
            <person name="Vinetz J.M."/>
            <person name="Sutton G.G."/>
            <person name="Nelson W.C."/>
            <person name="Fouts D.E."/>
        </authorList>
    </citation>
    <scope>NUCLEOTIDE SEQUENCE [LARGE SCALE GENOMIC DNA]</scope>
    <source>
        <strain evidence="2">200802841</strain>
    </source>
</reference>
<feature type="transmembrane region" description="Helical" evidence="1">
    <location>
        <begin position="36"/>
        <end position="56"/>
    </location>
</feature>
<gene>
    <name evidence="2" type="ORF">LEP1GSC131_3027</name>
</gene>
<keyword evidence="3" id="KW-1185">Reference proteome</keyword>
<accession>A0A828Y159</accession>
<dbReference type="EMBL" id="AKWH02000004">
    <property type="protein sequence ID" value="EKO53733.1"/>
    <property type="molecule type" value="Genomic_DNA"/>
</dbReference>
<proteinExistence type="predicted"/>
<keyword evidence="1" id="KW-1133">Transmembrane helix</keyword>
<protein>
    <submittedName>
        <fullName evidence="2">Uncharacterized protein</fullName>
    </submittedName>
</protein>
<dbReference type="RefSeq" id="WP_004768923.1">
    <property type="nucleotide sequence ID" value="NZ_AKWH02000004.1"/>
</dbReference>
<comment type="caution">
    <text evidence="2">The sequence shown here is derived from an EMBL/GenBank/DDBJ whole genome shotgun (WGS) entry which is preliminary data.</text>
</comment>
<evidence type="ECO:0000256" key="1">
    <source>
        <dbReference type="SAM" id="Phobius"/>
    </source>
</evidence>
<organism evidence="2 3">
    <name type="scientific">Leptospira kirschneri str. 200802841</name>
    <dbReference type="NCBI Taxonomy" id="1193047"/>
    <lineage>
        <taxon>Bacteria</taxon>
        <taxon>Pseudomonadati</taxon>
        <taxon>Spirochaetota</taxon>
        <taxon>Spirochaetia</taxon>
        <taxon>Leptospirales</taxon>
        <taxon>Leptospiraceae</taxon>
        <taxon>Leptospira</taxon>
    </lineage>
</organism>
<keyword evidence="1" id="KW-0812">Transmembrane</keyword>